<feature type="region of interest" description="Disordered" evidence="1">
    <location>
        <begin position="127"/>
        <end position="160"/>
    </location>
</feature>
<organism evidence="2 3">
    <name type="scientific">Rhizoctonia solani</name>
    <dbReference type="NCBI Taxonomy" id="456999"/>
    <lineage>
        <taxon>Eukaryota</taxon>
        <taxon>Fungi</taxon>
        <taxon>Dikarya</taxon>
        <taxon>Basidiomycota</taxon>
        <taxon>Agaricomycotina</taxon>
        <taxon>Agaricomycetes</taxon>
        <taxon>Cantharellales</taxon>
        <taxon>Ceratobasidiaceae</taxon>
        <taxon>Rhizoctonia</taxon>
    </lineage>
</organism>
<dbReference type="EMBL" id="CAJMWZ010003067">
    <property type="protein sequence ID" value="CAE6468449.1"/>
    <property type="molecule type" value="Genomic_DNA"/>
</dbReference>
<reference evidence="2" key="1">
    <citation type="submission" date="2021-01" db="EMBL/GenBank/DDBJ databases">
        <authorList>
            <person name="Kaushik A."/>
        </authorList>
    </citation>
    <scope>NUCLEOTIDE SEQUENCE</scope>
    <source>
        <strain evidence="2">Type strain: AG8-Rh-89/</strain>
    </source>
</reference>
<accession>A0A8H3BXV5</accession>
<dbReference type="AlphaFoldDB" id="A0A8H3BXV5"/>
<gene>
    <name evidence="2" type="ORF">RDB_LOCUS58719</name>
</gene>
<dbReference type="Proteomes" id="UP000663850">
    <property type="component" value="Unassembled WGS sequence"/>
</dbReference>
<feature type="compositionally biased region" description="Basic and acidic residues" evidence="1">
    <location>
        <begin position="50"/>
        <end position="64"/>
    </location>
</feature>
<feature type="region of interest" description="Disordered" evidence="1">
    <location>
        <begin position="50"/>
        <end position="78"/>
    </location>
</feature>
<evidence type="ECO:0000313" key="2">
    <source>
        <dbReference type="EMBL" id="CAE6468449.1"/>
    </source>
</evidence>
<feature type="region of interest" description="Disordered" evidence="1">
    <location>
        <begin position="1"/>
        <end position="30"/>
    </location>
</feature>
<name>A0A8H3BXV5_9AGAM</name>
<sequence>MSTGWLVRLKKPRSEFNKTTGGPSKKMSDAQKEALIQKLARSNTVRYSSEEVKDACGTQDKSDPIAKGNSDSGILPELAPMSGELNVHENDGARDDLAGQPIRAVGNLVPEPGIGCMQEVEACLGANAGPKKRKGQGANEEARVLRLRRNRNAFSRMSSD</sequence>
<protein>
    <submittedName>
        <fullName evidence="2">Uncharacterized protein</fullName>
    </submittedName>
</protein>
<proteinExistence type="predicted"/>
<evidence type="ECO:0000313" key="3">
    <source>
        <dbReference type="Proteomes" id="UP000663850"/>
    </source>
</evidence>
<comment type="caution">
    <text evidence="2">The sequence shown here is derived from an EMBL/GenBank/DDBJ whole genome shotgun (WGS) entry which is preliminary data.</text>
</comment>
<evidence type="ECO:0000256" key="1">
    <source>
        <dbReference type="SAM" id="MobiDB-lite"/>
    </source>
</evidence>